<dbReference type="InterPro" id="IPR036909">
    <property type="entry name" value="Cyt_c-like_dom_sf"/>
</dbReference>
<sequence length="136" mass="14707">MNTTGEMEKDSAMKYGWALIGFVCWHLTSCATGGGEMGDMAAGDDGAVGGISEVPNPSPEMAKASGTSLSQLQRGHVVYMLKCGECHEYQLPERVDIMDWEDAMPDMIRHAGLPSSDETAVLDYVVAVKKQKGQEY</sequence>
<proteinExistence type="predicted"/>
<feature type="region of interest" description="Disordered" evidence="1">
    <location>
        <begin position="44"/>
        <end position="68"/>
    </location>
</feature>
<name>A0ABW5DB31_9BACT</name>
<accession>A0ABW5DB31</accession>
<organism evidence="2 3">
    <name type="scientific">Luteolibacter algae</name>
    <dbReference type="NCBI Taxonomy" id="454151"/>
    <lineage>
        <taxon>Bacteria</taxon>
        <taxon>Pseudomonadati</taxon>
        <taxon>Verrucomicrobiota</taxon>
        <taxon>Verrucomicrobiia</taxon>
        <taxon>Verrucomicrobiales</taxon>
        <taxon>Verrucomicrobiaceae</taxon>
        <taxon>Luteolibacter</taxon>
    </lineage>
</organism>
<keyword evidence="3" id="KW-1185">Reference proteome</keyword>
<evidence type="ECO:0000313" key="3">
    <source>
        <dbReference type="Proteomes" id="UP001597375"/>
    </source>
</evidence>
<dbReference type="Proteomes" id="UP001597375">
    <property type="component" value="Unassembled WGS sequence"/>
</dbReference>
<evidence type="ECO:0000313" key="2">
    <source>
        <dbReference type="EMBL" id="MFD2256630.1"/>
    </source>
</evidence>
<dbReference type="EMBL" id="JBHUIT010000010">
    <property type="protein sequence ID" value="MFD2256630.1"/>
    <property type="molecule type" value="Genomic_DNA"/>
</dbReference>
<dbReference type="SUPFAM" id="SSF46626">
    <property type="entry name" value="Cytochrome c"/>
    <property type="match status" value="1"/>
</dbReference>
<evidence type="ECO:0008006" key="4">
    <source>
        <dbReference type="Google" id="ProtNLM"/>
    </source>
</evidence>
<protein>
    <recommendedName>
        <fullName evidence="4">Cytochrome c domain-containing protein</fullName>
    </recommendedName>
</protein>
<gene>
    <name evidence="2" type="ORF">ACFSSA_08080</name>
</gene>
<evidence type="ECO:0000256" key="1">
    <source>
        <dbReference type="SAM" id="MobiDB-lite"/>
    </source>
</evidence>
<comment type="caution">
    <text evidence="2">The sequence shown here is derived from an EMBL/GenBank/DDBJ whole genome shotgun (WGS) entry which is preliminary data.</text>
</comment>
<reference evidence="3" key="1">
    <citation type="journal article" date="2019" name="Int. J. Syst. Evol. Microbiol.">
        <title>The Global Catalogue of Microorganisms (GCM) 10K type strain sequencing project: providing services to taxonomists for standard genome sequencing and annotation.</title>
        <authorList>
            <consortium name="The Broad Institute Genomics Platform"/>
            <consortium name="The Broad Institute Genome Sequencing Center for Infectious Disease"/>
            <person name="Wu L."/>
            <person name="Ma J."/>
        </authorList>
    </citation>
    <scope>NUCLEOTIDE SEQUENCE [LARGE SCALE GENOMIC DNA]</scope>
    <source>
        <strain evidence="3">CGMCC 4.7106</strain>
    </source>
</reference>